<dbReference type="Proteomes" id="UP000289857">
    <property type="component" value="Unassembled WGS sequence"/>
</dbReference>
<dbReference type="GO" id="GO:0008909">
    <property type="term" value="F:isochorismate synthase activity"/>
    <property type="evidence" value="ECO:0007669"/>
    <property type="project" value="UniProtKB-EC"/>
</dbReference>
<evidence type="ECO:0000313" key="7">
    <source>
        <dbReference type="EMBL" id="RXR21687.1"/>
    </source>
</evidence>
<evidence type="ECO:0000313" key="8">
    <source>
        <dbReference type="Proteomes" id="UP000289857"/>
    </source>
</evidence>
<dbReference type="InterPro" id="IPR005801">
    <property type="entry name" value="ADC_synthase"/>
</dbReference>
<dbReference type="RefSeq" id="WP_129462147.1">
    <property type="nucleotide sequence ID" value="NZ_SBKN01000007.1"/>
</dbReference>
<organism evidence="7 8">
    <name type="scientific">Flavobacterium stagni</name>
    <dbReference type="NCBI Taxonomy" id="2506421"/>
    <lineage>
        <taxon>Bacteria</taxon>
        <taxon>Pseudomonadati</taxon>
        <taxon>Bacteroidota</taxon>
        <taxon>Flavobacteriia</taxon>
        <taxon>Flavobacteriales</taxon>
        <taxon>Flavobacteriaceae</taxon>
        <taxon>Flavobacterium</taxon>
    </lineage>
</organism>
<evidence type="ECO:0000256" key="1">
    <source>
        <dbReference type="ARBA" id="ARBA00000799"/>
    </source>
</evidence>
<dbReference type="Pfam" id="PF00425">
    <property type="entry name" value="Chorismate_bind"/>
    <property type="match status" value="1"/>
</dbReference>
<comment type="caution">
    <text evidence="7">The sequence shown here is derived from an EMBL/GenBank/DDBJ whole genome shotgun (WGS) entry which is preliminary data.</text>
</comment>
<comment type="similarity">
    <text evidence="2">Belongs to the isochorismate synthase family.</text>
</comment>
<dbReference type="PANTHER" id="PTHR42839">
    <property type="entry name" value="ISOCHORISMATE SYNTHASE ENTC"/>
    <property type="match status" value="1"/>
</dbReference>
<dbReference type="EC" id="5.4.4.2" evidence="3"/>
<evidence type="ECO:0000256" key="3">
    <source>
        <dbReference type="ARBA" id="ARBA00012824"/>
    </source>
</evidence>
<feature type="domain" description="Chorismate-utilising enzyme C-terminal" evidence="6">
    <location>
        <begin position="95"/>
        <end position="341"/>
    </location>
</feature>
<dbReference type="AlphaFoldDB" id="A0A4Q1K734"/>
<dbReference type="EMBL" id="SBKN01000007">
    <property type="protein sequence ID" value="RXR21687.1"/>
    <property type="molecule type" value="Genomic_DNA"/>
</dbReference>
<dbReference type="InterPro" id="IPR004561">
    <property type="entry name" value="IsoChor_synthase"/>
</dbReference>
<protein>
    <recommendedName>
        <fullName evidence="3">isochorismate synthase</fullName>
        <ecNumber evidence="3">5.4.4.2</ecNumber>
    </recommendedName>
    <alternativeName>
        <fullName evidence="5">Isochorismate mutase</fullName>
    </alternativeName>
</protein>
<dbReference type="NCBIfam" id="TIGR00543">
    <property type="entry name" value="isochor_syn"/>
    <property type="match status" value="1"/>
</dbReference>
<keyword evidence="8" id="KW-1185">Reference proteome</keyword>
<comment type="catalytic activity">
    <reaction evidence="1">
        <text>chorismate = isochorismate</text>
        <dbReference type="Rhea" id="RHEA:18985"/>
        <dbReference type="ChEBI" id="CHEBI:29748"/>
        <dbReference type="ChEBI" id="CHEBI:29780"/>
        <dbReference type="EC" id="5.4.4.2"/>
    </reaction>
</comment>
<evidence type="ECO:0000256" key="5">
    <source>
        <dbReference type="ARBA" id="ARBA00041564"/>
    </source>
</evidence>
<evidence type="ECO:0000259" key="6">
    <source>
        <dbReference type="Pfam" id="PF00425"/>
    </source>
</evidence>
<name>A0A4Q1K734_9FLAO</name>
<accession>A0A4Q1K734</accession>
<dbReference type="OrthoDB" id="9806579at2"/>
<dbReference type="PANTHER" id="PTHR42839:SF2">
    <property type="entry name" value="ISOCHORISMATE SYNTHASE ENTC"/>
    <property type="match status" value="1"/>
</dbReference>
<dbReference type="Gene3D" id="3.60.120.10">
    <property type="entry name" value="Anthranilate synthase"/>
    <property type="match status" value="1"/>
</dbReference>
<dbReference type="SUPFAM" id="SSF56322">
    <property type="entry name" value="ADC synthase"/>
    <property type="match status" value="1"/>
</dbReference>
<sequence length="349" mass="39254">MELIRSKIEEKLAQKIPFVCYAKPDSNQVIGLFQRSNQNHNFDPTAAGFCMVSFEGNTQLFIPESDTDCYFETFSAKDFLWTEVKPEFESDAKVHFESIVAKAVNAIEAGELHKVVLSRKEMHSFDSSQLYATFERLLALYPTAFRYFWYHPDSGVWMGATPEQLAKKVGTTVKTVALAGTQVGSLESLLQWGEKEIREQQLVTDYIVSSLTPVTDSITISEPYTHQAGSLLHIKTDIEAELNSNWEAVVKTLHPTPAVGGFPKSVALQFIAENEGYDRRFYAGYLGEWNKNFGTYKSGDSDLYVNLRCMQWENDSLSIYVGCGINAGSIPEKEFMETVHKAATVKRAL</sequence>
<dbReference type="InterPro" id="IPR015890">
    <property type="entry name" value="Chorismate_C"/>
</dbReference>
<reference evidence="8" key="1">
    <citation type="submission" date="2019-01" db="EMBL/GenBank/DDBJ databases">
        <title>Cytophagaceae bacterium strain CAR-16.</title>
        <authorList>
            <person name="Chen W.-M."/>
        </authorList>
    </citation>
    <scope>NUCLEOTIDE SEQUENCE [LARGE SCALE GENOMIC DNA]</scope>
    <source>
        <strain evidence="8">WWJ-16</strain>
    </source>
</reference>
<evidence type="ECO:0000256" key="2">
    <source>
        <dbReference type="ARBA" id="ARBA00005297"/>
    </source>
</evidence>
<proteinExistence type="inferred from homology"/>
<keyword evidence="4 7" id="KW-0413">Isomerase</keyword>
<evidence type="ECO:0000256" key="4">
    <source>
        <dbReference type="ARBA" id="ARBA00023235"/>
    </source>
</evidence>
<gene>
    <name evidence="7" type="ORF">EQG61_11795</name>
</gene>